<proteinExistence type="predicted"/>
<dbReference type="AlphaFoldDB" id="A0A2N5V1P8"/>
<name>A0A2N5V1P8_9BASI</name>
<keyword evidence="2" id="KW-1185">Reference proteome</keyword>
<gene>
    <name evidence="1" type="ORF">PCANC_09606</name>
</gene>
<dbReference type="Proteomes" id="UP000235388">
    <property type="component" value="Unassembled WGS sequence"/>
</dbReference>
<accession>A0A2N5V1P8</accession>
<organism evidence="1 2">
    <name type="scientific">Puccinia coronata f. sp. avenae</name>
    <dbReference type="NCBI Taxonomy" id="200324"/>
    <lineage>
        <taxon>Eukaryota</taxon>
        <taxon>Fungi</taxon>
        <taxon>Dikarya</taxon>
        <taxon>Basidiomycota</taxon>
        <taxon>Pucciniomycotina</taxon>
        <taxon>Pucciniomycetes</taxon>
        <taxon>Pucciniales</taxon>
        <taxon>Pucciniaceae</taxon>
        <taxon>Puccinia</taxon>
    </lineage>
</organism>
<sequence>MVASLNQPAALILHGSSSIALILQPVTNLQPVTHTLTTRFQPVAPAQALLHRPHPRIACPLESLAGLYWSPAGIARTDPARRLVSVTRWTLAQSHRPTPFSLAHSHSCRLTLARRLTGLHACTLARSHALTLAHSHARSLACTCLLARLHSLARTCQACTRLQAGRLARLYARTLARSYARTHARSLALACSHARTRSLAPPRLALARRLAGLRACTLARSHLLAGSQAHTRSQARRLARLYARTLLRSHTRMLLHSHTRMLARSLALACSHARTRLLAPPRLAGSRACTLAHSYACTCLLAPPRLARLYACTLARSLACLHLLARMLALACLHLLACSLALPRLDDWTPLLKGLHPLAQRLAPPCANACQALVSY</sequence>
<evidence type="ECO:0000313" key="2">
    <source>
        <dbReference type="Proteomes" id="UP000235388"/>
    </source>
</evidence>
<dbReference type="EMBL" id="PGCJ01000142">
    <property type="protein sequence ID" value="PLW43923.1"/>
    <property type="molecule type" value="Genomic_DNA"/>
</dbReference>
<dbReference type="STRING" id="200324.A0A2N5V1P8"/>
<comment type="caution">
    <text evidence="1">The sequence shown here is derived from an EMBL/GenBank/DDBJ whole genome shotgun (WGS) entry which is preliminary data.</text>
</comment>
<reference evidence="1 2" key="1">
    <citation type="submission" date="2017-11" db="EMBL/GenBank/DDBJ databases">
        <title>De novo assembly and phasing of dikaryotic genomes from two isolates of Puccinia coronata f. sp. avenae, the causal agent of oat crown rust.</title>
        <authorList>
            <person name="Miller M.E."/>
            <person name="Zhang Y."/>
            <person name="Omidvar V."/>
            <person name="Sperschneider J."/>
            <person name="Schwessinger B."/>
            <person name="Raley C."/>
            <person name="Palmer J.M."/>
            <person name="Garnica D."/>
            <person name="Upadhyaya N."/>
            <person name="Rathjen J."/>
            <person name="Taylor J.M."/>
            <person name="Park R.F."/>
            <person name="Dodds P.N."/>
            <person name="Hirsch C.D."/>
            <person name="Kianian S.F."/>
            <person name="Figueroa M."/>
        </authorList>
    </citation>
    <scope>NUCLEOTIDE SEQUENCE [LARGE SCALE GENOMIC DNA]</scope>
    <source>
        <strain evidence="1">12NC29</strain>
    </source>
</reference>
<protein>
    <submittedName>
        <fullName evidence="1">Uncharacterized protein</fullName>
    </submittedName>
</protein>
<evidence type="ECO:0000313" key="1">
    <source>
        <dbReference type="EMBL" id="PLW43923.1"/>
    </source>
</evidence>